<dbReference type="GO" id="GO:0061630">
    <property type="term" value="F:ubiquitin protein ligase activity"/>
    <property type="evidence" value="ECO:0007669"/>
    <property type="project" value="UniProtKB-UniRule"/>
</dbReference>
<evidence type="ECO:0000313" key="21">
    <source>
        <dbReference type="EMBL" id="KAH6889116.1"/>
    </source>
</evidence>
<keyword evidence="11 17" id="KW-0833">Ubl conjugation pathway</keyword>
<keyword evidence="8 17" id="KW-0479">Metal-binding</keyword>
<dbReference type="SUPFAM" id="SSF57850">
    <property type="entry name" value="RING/U-box"/>
    <property type="match status" value="1"/>
</dbReference>
<keyword evidence="15 17" id="KW-0539">Nucleus</keyword>
<evidence type="ECO:0000259" key="19">
    <source>
        <dbReference type="PROSITE" id="PS50089"/>
    </source>
</evidence>
<dbReference type="EMBL" id="JAGPYM010000011">
    <property type="protein sequence ID" value="KAH6889116.1"/>
    <property type="molecule type" value="Genomic_DNA"/>
</dbReference>
<dbReference type="GO" id="GO:0008270">
    <property type="term" value="F:zinc ion binding"/>
    <property type="evidence" value="ECO:0007669"/>
    <property type="project" value="UniProtKB-KW"/>
</dbReference>
<feature type="compositionally biased region" description="Basic and acidic residues" evidence="18">
    <location>
        <begin position="346"/>
        <end position="363"/>
    </location>
</feature>
<comment type="similarity">
    <text evidence="4 17">Belongs to the RAD18 family.</text>
</comment>
<dbReference type="GO" id="GO:0005634">
    <property type="term" value="C:nucleus"/>
    <property type="evidence" value="ECO:0007669"/>
    <property type="project" value="UniProtKB-SubCell"/>
</dbReference>
<keyword evidence="22" id="KW-1185">Reference proteome</keyword>
<evidence type="ECO:0000256" key="18">
    <source>
        <dbReference type="SAM" id="MobiDB-lite"/>
    </source>
</evidence>
<dbReference type="GO" id="GO:0097505">
    <property type="term" value="C:Rad6-Rad18 complex"/>
    <property type="evidence" value="ECO:0007669"/>
    <property type="project" value="TreeGrafter"/>
</dbReference>
<evidence type="ECO:0000256" key="12">
    <source>
        <dbReference type="ARBA" id="ARBA00022833"/>
    </source>
</evidence>
<evidence type="ECO:0000256" key="6">
    <source>
        <dbReference type="ARBA" id="ARBA00015551"/>
    </source>
</evidence>
<evidence type="ECO:0000256" key="17">
    <source>
        <dbReference type="RuleBase" id="RU368093"/>
    </source>
</evidence>
<feature type="compositionally biased region" description="Low complexity" evidence="18">
    <location>
        <begin position="204"/>
        <end position="213"/>
    </location>
</feature>
<evidence type="ECO:0000256" key="4">
    <source>
        <dbReference type="ARBA" id="ARBA00009506"/>
    </source>
</evidence>
<evidence type="ECO:0000256" key="16">
    <source>
        <dbReference type="PROSITE-ProRule" id="PRU00175"/>
    </source>
</evidence>
<feature type="compositionally biased region" description="Polar residues" evidence="18">
    <location>
        <begin position="383"/>
        <end position="405"/>
    </location>
</feature>
<dbReference type="InterPro" id="IPR003034">
    <property type="entry name" value="SAP_dom"/>
</dbReference>
<dbReference type="PANTHER" id="PTHR14134:SF2">
    <property type="entry name" value="E3 UBIQUITIN-PROTEIN LIGASE RAD18"/>
    <property type="match status" value="1"/>
</dbReference>
<feature type="region of interest" description="Disordered" evidence="18">
    <location>
        <begin position="100"/>
        <end position="137"/>
    </location>
</feature>
<keyword evidence="9 17" id="KW-0227">DNA damage</keyword>
<dbReference type="EC" id="2.3.2.27" evidence="5 17"/>
<dbReference type="GO" id="GO:0003697">
    <property type="term" value="F:single-stranded DNA binding"/>
    <property type="evidence" value="ECO:0007669"/>
    <property type="project" value="UniProtKB-UniRule"/>
</dbReference>
<evidence type="ECO:0000256" key="8">
    <source>
        <dbReference type="ARBA" id="ARBA00022723"/>
    </source>
</evidence>
<proteinExistence type="inferred from homology"/>
<dbReference type="GO" id="GO:0006281">
    <property type="term" value="P:DNA repair"/>
    <property type="evidence" value="ECO:0007669"/>
    <property type="project" value="UniProtKB-KW"/>
</dbReference>
<feature type="region of interest" description="Disordered" evidence="18">
    <location>
        <begin position="474"/>
        <end position="551"/>
    </location>
</feature>
<dbReference type="PROSITE" id="PS00518">
    <property type="entry name" value="ZF_RING_1"/>
    <property type="match status" value="1"/>
</dbReference>
<keyword evidence="12 17" id="KW-0862">Zinc</keyword>
<dbReference type="Gene3D" id="3.30.40.10">
    <property type="entry name" value="Zinc/RING finger domain, C3HC4 (zinc finger)"/>
    <property type="match status" value="1"/>
</dbReference>
<feature type="region of interest" description="Disordered" evidence="18">
    <location>
        <begin position="193"/>
        <end position="226"/>
    </location>
</feature>
<dbReference type="NCBIfam" id="TIGR00599">
    <property type="entry name" value="rad18"/>
    <property type="match status" value="1"/>
</dbReference>
<dbReference type="InterPro" id="IPR006642">
    <property type="entry name" value="Rad18_UBZ4"/>
</dbReference>
<dbReference type="PROSITE" id="PS50089">
    <property type="entry name" value="ZF_RING_2"/>
    <property type="match status" value="1"/>
</dbReference>
<dbReference type="FunFam" id="3.30.40.10:FF:000172">
    <property type="entry name" value="E3 ubiquitin-protein ligase RAD18"/>
    <property type="match status" value="1"/>
</dbReference>
<dbReference type="PANTHER" id="PTHR14134">
    <property type="entry name" value="E3 UBIQUITIN-PROTEIN LIGASE RAD18"/>
    <property type="match status" value="1"/>
</dbReference>
<evidence type="ECO:0000259" key="20">
    <source>
        <dbReference type="PROSITE" id="PS50800"/>
    </source>
</evidence>
<comment type="catalytic activity">
    <reaction evidence="1 17">
        <text>S-ubiquitinyl-[E2 ubiquitin-conjugating enzyme]-L-cysteine + [acceptor protein]-L-lysine = [E2 ubiquitin-conjugating enzyme]-L-cysteine + N(6)-ubiquitinyl-[acceptor protein]-L-lysine.</text>
        <dbReference type="EC" id="2.3.2.27"/>
    </reaction>
</comment>
<evidence type="ECO:0000313" key="22">
    <source>
        <dbReference type="Proteomes" id="UP000777438"/>
    </source>
</evidence>
<evidence type="ECO:0000256" key="7">
    <source>
        <dbReference type="ARBA" id="ARBA00022679"/>
    </source>
</evidence>
<dbReference type="GO" id="GO:0006513">
    <property type="term" value="P:protein monoubiquitination"/>
    <property type="evidence" value="ECO:0007669"/>
    <property type="project" value="InterPro"/>
</dbReference>
<name>A0A9P8W330_9HYPO</name>
<comment type="caution">
    <text evidence="21">The sequence shown here is derived from an EMBL/GenBank/DDBJ whole genome shotgun (WGS) entry which is preliminary data.</text>
</comment>
<evidence type="ECO:0000256" key="13">
    <source>
        <dbReference type="ARBA" id="ARBA00023125"/>
    </source>
</evidence>
<dbReference type="Pfam" id="PF13923">
    <property type="entry name" value="zf-C3HC4_2"/>
    <property type="match status" value="1"/>
</dbReference>
<keyword evidence="10 16" id="KW-0863">Zinc-finger</keyword>
<comment type="pathway">
    <text evidence="3 17">Protein modification; protein ubiquitination.</text>
</comment>
<evidence type="ECO:0000256" key="3">
    <source>
        <dbReference type="ARBA" id="ARBA00004906"/>
    </source>
</evidence>
<evidence type="ECO:0000256" key="2">
    <source>
        <dbReference type="ARBA" id="ARBA00004123"/>
    </source>
</evidence>
<evidence type="ECO:0000256" key="5">
    <source>
        <dbReference type="ARBA" id="ARBA00012483"/>
    </source>
</evidence>
<reference evidence="21 22" key="1">
    <citation type="journal article" date="2021" name="Nat. Commun.">
        <title>Genetic determinants of endophytism in the Arabidopsis root mycobiome.</title>
        <authorList>
            <person name="Mesny F."/>
            <person name="Miyauchi S."/>
            <person name="Thiergart T."/>
            <person name="Pickel B."/>
            <person name="Atanasova L."/>
            <person name="Karlsson M."/>
            <person name="Huettel B."/>
            <person name="Barry K.W."/>
            <person name="Haridas S."/>
            <person name="Chen C."/>
            <person name="Bauer D."/>
            <person name="Andreopoulos W."/>
            <person name="Pangilinan J."/>
            <person name="LaButti K."/>
            <person name="Riley R."/>
            <person name="Lipzen A."/>
            <person name="Clum A."/>
            <person name="Drula E."/>
            <person name="Henrissat B."/>
            <person name="Kohler A."/>
            <person name="Grigoriev I.V."/>
            <person name="Martin F.M."/>
            <person name="Hacquard S."/>
        </authorList>
    </citation>
    <scope>NUCLEOTIDE SEQUENCE [LARGE SCALE GENOMIC DNA]</scope>
    <source>
        <strain evidence="21 22">MPI-CAGE-CH-0241</strain>
    </source>
</reference>
<dbReference type="Proteomes" id="UP000777438">
    <property type="component" value="Unassembled WGS sequence"/>
</dbReference>
<keyword evidence="14 17" id="KW-0234">DNA repair</keyword>
<comment type="subcellular location">
    <subcellularLocation>
        <location evidence="2 17">Nucleus</location>
    </subcellularLocation>
</comment>
<accession>A0A9P8W330</accession>
<keyword evidence="7 17" id="KW-0808">Transferase</keyword>
<sequence>MANIDVPDSTDWLSTPLSGLAAVESALRCEVCKDFYKTPMITSCCHTFCSLCIRRALSNDGKCPLCRASDQQPRLRSNWAMEETVEAFVKARTATLDLARRRDEASSAPKRKAENESVETSDAPEGKRLRTSARLRKTRIEAPADPIEIEEEEVVEVPDEDEYVPEDGLVPCPVCQNRMKEWQVFAHLESCTGPTPSKPKPKPKASSSSSTAAFSQRQAHQTKSLERLPGLNYSMLKEAALRRKLVDLGISNQGPRMLLERRHKEWITIWNANCDSVRPRKRNELLHDLDAWERTQGGRALTMGRMTQMEPMVKDKEFDGAAWGAKHNSSFQDLIANARQSRLEAKKKAEEAKKEAAEEEASRTAEVPPSSSLSEMNCAELLTASSATYTSEQVTSREPPTSLNETGDPPAPPKQIQVIHGDPVVHHIHATYQPPTTMGAAERTHKDRVESFTPPSSTMPAILPGHWHNNGEDWRGPPAPDPMPVGRSPYHGGDLYSSSRQAPPFPDLLPTSFYETNWNNEPIQGLSTRRRPDGVPPNSSGAIHKPPQGGQ</sequence>
<evidence type="ECO:0000256" key="10">
    <source>
        <dbReference type="ARBA" id="ARBA00022771"/>
    </source>
</evidence>
<dbReference type="OrthoDB" id="9049620at2759"/>
<gene>
    <name evidence="21" type="ORF">B0T10DRAFT_487391</name>
</gene>
<dbReference type="GO" id="GO:0006301">
    <property type="term" value="P:DNA damage tolerance"/>
    <property type="evidence" value="ECO:0007669"/>
    <property type="project" value="InterPro"/>
</dbReference>
<keyword evidence="13 17" id="KW-0238">DNA-binding</keyword>
<organism evidence="21 22">
    <name type="scientific">Thelonectria olida</name>
    <dbReference type="NCBI Taxonomy" id="1576542"/>
    <lineage>
        <taxon>Eukaryota</taxon>
        <taxon>Fungi</taxon>
        <taxon>Dikarya</taxon>
        <taxon>Ascomycota</taxon>
        <taxon>Pezizomycotina</taxon>
        <taxon>Sordariomycetes</taxon>
        <taxon>Hypocreomycetidae</taxon>
        <taxon>Hypocreales</taxon>
        <taxon>Nectriaceae</taxon>
        <taxon>Thelonectria</taxon>
    </lineage>
</organism>
<feature type="compositionally biased region" description="Polar residues" evidence="18">
    <location>
        <begin position="513"/>
        <end position="527"/>
    </location>
</feature>
<feature type="region of interest" description="Disordered" evidence="18">
    <location>
        <begin position="346"/>
        <end position="414"/>
    </location>
</feature>
<comment type="function">
    <text evidence="17">E3 RING-finger protein, member of the UBC2/RAD6 epistasis group. Associates to the E2 ubiquitin conjugating enzyme UBC2/RAD6 to form the UBC2-RAD18 ubiquitin ligase complex involved in postreplicative repair (PRR) of damaged DNA.</text>
</comment>
<evidence type="ECO:0000256" key="1">
    <source>
        <dbReference type="ARBA" id="ARBA00000900"/>
    </source>
</evidence>
<comment type="subunit">
    <text evidence="17">Interacts with E2 UBC2, forming a complex with ubiquitin ligase activity.</text>
</comment>
<feature type="domain" description="RING-type" evidence="19">
    <location>
        <begin position="29"/>
        <end position="67"/>
    </location>
</feature>
<dbReference type="InterPro" id="IPR004580">
    <property type="entry name" value="Rad18_fungi"/>
</dbReference>
<dbReference type="SMART" id="SM00734">
    <property type="entry name" value="ZnF_Rad18"/>
    <property type="match status" value="1"/>
</dbReference>
<feature type="domain" description="SAP" evidence="20">
    <location>
        <begin position="233"/>
        <end position="267"/>
    </location>
</feature>
<evidence type="ECO:0000256" key="11">
    <source>
        <dbReference type="ARBA" id="ARBA00022786"/>
    </source>
</evidence>
<dbReference type="SMART" id="SM00184">
    <property type="entry name" value="RING"/>
    <property type="match status" value="1"/>
</dbReference>
<protein>
    <recommendedName>
        <fullName evidence="6 17">Postreplication repair E3 ubiquitin-protein ligase RAD18</fullName>
        <ecNumber evidence="5 17">2.3.2.27</ecNumber>
    </recommendedName>
    <alternativeName>
        <fullName evidence="17">RING-type E3 ubiquitin transferase RAD18</fullName>
    </alternativeName>
</protein>
<dbReference type="InterPro" id="IPR017907">
    <property type="entry name" value="Znf_RING_CS"/>
</dbReference>
<evidence type="ECO:0000256" key="14">
    <source>
        <dbReference type="ARBA" id="ARBA00023204"/>
    </source>
</evidence>
<feature type="compositionally biased region" description="Basic and acidic residues" evidence="18">
    <location>
        <begin position="100"/>
        <end position="115"/>
    </location>
</feature>
<dbReference type="PROSITE" id="PS50800">
    <property type="entry name" value="SAP"/>
    <property type="match status" value="1"/>
</dbReference>
<evidence type="ECO:0000256" key="15">
    <source>
        <dbReference type="ARBA" id="ARBA00023242"/>
    </source>
</evidence>
<dbReference type="InterPro" id="IPR001841">
    <property type="entry name" value="Znf_RING"/>
</dbReference>
<dbReference type="AlphaFoldDB" id="A0A9P8W330"/>
<dbReference type="InterPro" id="IPR039577">
    <property type="entry name" value="Rad18"/>
</dbReference>
<dbReference type="InterPro" id="IPR013083">
    <property type="entry name" value="Znf_RING/FYVE/PHD"/>
</dbReference>
<evidence type="ECO:0000256" key="9">
    <source>
        <dbReference type="ARBA" id="ARBA00022763"/>
    </source>
</evidence>